<keyword evidence="2 5" id="KW-0812">Transmembrane</keyword>
<evidence type="ECO:0000256" key="3">
    <source>
        <dbReference type="ARBA" id="ARBA00022989"/>
    </source>
</evidence>
<feature type="transmembrane region" description="Helical" evidence="5">
    <location>
        <begin position="45"/>
        <end position="65"/>
    </location>
</feature>
<name>A0A0U5CNN5_ASPCI</name>
<evidence type="ECO:0000313" key="7">
    <source>
        <dbReference type="Proteomes" id="UP000054771"/>
    </source>
</evidence>
<dbReference type="AlphaFoldDB" id="A0A0U5CNN5"/>
<gene>
    <name evidence="6" type="ORF">ASPCAL02984</name>
</gene>
<dbReference type="InterPro" id="IPR002523">
    <property type="entry name" value="MgTranspt_CorA/ZnTranspt_ZntB"/>
</dbReference>
<dbReference type="InterPro" id="IPR050829">
    <property type="entry name" value="CorA_MIT"/>
</dbReference>
<evidence type="ECO:0000256" key="1">
    <source>
        <dbReference type="ARBA" id="ARBA00004141"/>
    </source>
</evidence>
<evidence type="ECO:0000256" key="4">
    <source>
        <dbReference type="ARBA" id="ARBA00023136"/>
    </source>
</evidence>
<dbReference type="GO" id="GO:0016020">
    <property type="term" value="C:membrane"/>
    <property type="evidence" value="ECO:0007669"/>
    <property type="project" value="UniProtKB-SubCell"/>
</dbReference>
<reference evidence="7" key="1">
    <citation type="journal article" date="2016" name="Genome Announc.">
        <title>Draft genome sequences of fungus Aspergillus calidoustus.</title>
        <authorList>
            <person name="Horn F."/>
            <person name="Linde J."/>
            <person name="Mattern D.J."/>
            <person name="Walther G."/>
            <person name="Guthke R."/>
            <person name="Scherlach K."/>
            <person name="Martin K."/>
            <person name="Brakhage A.A."/>
            <person name="Petzke L."/>
            <person name="Valiante V."/>
        </authorList>
    </citation>
    <scope>NUCLEOTIDE SEQUENCE [LARGE SCALE GENOMIC DNA]</scope>
    <source>
        <strain evidence="7">SF006504</strain>
    </source>
</reference>
<keyword evidence="3 5" id="KW-1133">Transmembrane helix</keyword>
<protein>
    <submittedName>
        <fullName evidence="6">Uncharacterized protein</fullName>
    </submittedName>
</protein>
<evidence type="ECO:0000256" key="2">
    <source>
        <dbReference type="ARBA" id="ARBA00022692"/>
    </source>
</evidence>
<keyword evidence="4 5" id="KW-0472">Membrane</keyword>
<sequence>MIKEAEVVQKSIGTLLDHKQKQANTMEAKSTRKQAQDTAKQTDTIVIFTVVAIVFLPLSFLTSLFALNISTFPHQGDALAYQGWWIFPILFGVSIIVSGSFMTVAFKANTLKSVLTEAWHQLKSYGKKGPAVSTDNDTNARGIMGFGQGQGQKKPSVGVYIV</sequence>
<dbReference type="SUPFAM" id="SSF144083">
    <property type="entry name" value="Magnesium transport protein CorA, transmembrane region"/>
    <property type="match status" value="1"/>
</dbReference>
<comment type="subcellular location">
    <subcellularLocation>
        <location evidence="1">Membrane</location>
        <topology evidence="1">Multi-pass membrane protein</topology>
    </subcellularLocation>
</comment>
<dbReference type="Pfam" id="PF01544">
    <property type="entry name" value="CorA"/>
    <property type="match status" value="1"/>
</dbReference>
<dbReference type="Gene3D" id="1.20.58.340">
    <property type="entry name" value="Magnesium transport protein CorA, transmembrane region"/>
    <property type="match status" value="1"/>
</dbReference>
<keyword evidence="7" id="KW-1185">Reference proteome</keyword>
<dbReference type="InterPro" id="IPR045863">
    <property type="entry name" value="CorA_TM1_TM2"/>
</dbReference>
<proteinExistence type="predicted"/>
<dbReference type="STRING" id="454130.A0A0U5CNN5"/>
<dbReference type="OrthoDB" id="4483578at2759"/>
<evidence type="ECO:0000313" key="6">
    <source>
        <dbReference type="EMBL" id="CEN60548.1"/>
    </source>
</evidence>
<feature type="transmembrane region" description="Helical" evidence="5">
    <location>
        <begin position="85"/>
        <end position="106"/>
    </location>
</feature>
<dbReference type="PANTHER" id="PTHR47685">
    <property type="entry name" value="MAGNESIUM TRANSPORT PROTEIN CORA"/>
    <property type="match status" value="1"/>
</dbReference>
<dbReference type="GO" id="GO:0046873">
    <property type="term" value="F:metal ion transmembrane transporter activity"/>
    <property type="evidence" value="ECO:0007669"/>
    <property type="project" value="InterPro"/>
</dbReference>
<organism evidence="6 7">
    <name type="scientific">Aspergillus calidoustus</name>
    <dbReference type="NCBI Taxonomy" id="454130"/>
    <lineage>
        <taxon>Eukaryota</taxon>
        <taxon>Fungi</taxon>
        <taxon>Dikarya</taxon>
        <taxon>Ascomycota</taxon>
        <taxon>Pezizomycotina</taxon>
        <taxon>Eurotiomycetes</taxon>
        <taxon>Eurotiomycetidae</taxon>
        <taxon>Eurotiales</taxon>
        <taxon>Aspergillaceae</taxon>
        <taxon>Aspergillus</taxon>
        <taxon>Aspergillus subgen. Nidulantes</taxon>
    </lineage>
</organism>
<accession>A0A0U5CNN5</accession>
<evidence type="ECO:0000256" key="5">
    <source>
        <dbReference type="SAM" id="Phobius"/>
    </source>
</evidence>
<dbReference type="PANTHER" id="PTHR47685:SF1">
    <property type="entry name" value="MAGNESIUM TRANSPORT PROTEIN CORA"/>
    <property type="match status" value="1"/>
</dbReference>
<dbReference type="Proteomes" id="UP000054771">
    <property type="component" value="Unassembled WGS sequence"/>
</dbReference>
<dbReference type="EMBL" id="CDMC01000002">
    <property type="protein sequence ID" value="CEN60548.1"/>
    <property type="molecule type" value="Genomic_DNA"/>
</dbReference>